<accession>E7G6S6</accession>
<organism evidence="2 3">
    <name type="scientific">Coprobacillus cateniformis</name>
    <dbReference type="NCBI Taxonomy" id="100884"/>
    <lineage>
        <taxon>Bacteria</taxon>
        <taxon>Bacillati</taxon>
        <taxon>Bacillota</taxon>
        <taxon>Erysipelotrichia</taxon>
        <taxon>Erysipelotrichales</taxon>
        <taxon>Coprobacillaceae</taxon>
        <taxon>Coprobacillus</taxon>
    </lineage>
</organism>
<name>E7G6S6_9FIRM</name>
<dbReference type="EMBL" id="ADKX01000007">
    <property type="protein sequence ID" value="EFW06232.1"/>
    <property type="molecule type" value="Genomic_DNA"/>
</dbReference>
<proteinExistence type="predicted"/>
<keyword evidence="3" id="KW-1185">Reference proteome</keyword>
<evidence type="ECO:0000313" key="3">
    <source>
        <dbReference type="Proteomes" id="UP000003157"/>
    </source>
</evidence>
<dbReference type="HOGENOM" id="CLU_3042372_0_0_9"/>
<feature type="domain" description="Transposase DDE" evidence="1">
    <location>
        <begin position="2"/>
        <end position="51"/>
    </location>
</feature>
<dbReference type="Proteomes" id="UP000003157">
    <property type="component" value="Unassembled WGS sequence"/>
</dbReference>
<dbReference type="InterPro" id="IPR025668">
    <property type="entry name" value="Tnp_DDE_dom"/>
</dbReference>
<evidence type="ECO:0000259" key="1">
    <source>
        <dbReference type="Pfam" id="PF13751"/>
    </source>
</evidence>
<dbReference type="AlphaFoldDB" id="E7G6S6"/>
<dbReference type="RefSeq" id="WP_008787585.1">
    <property type="nucleotide sequence ID" value="NZ_JBDMGQ010000063.1"/>
</dbReference>
<dbReference type="Pfam" id="PF13751">
    <property type="entry name" value="DDE_Tnp_1_6"/>
    <property type="match status" value="1"/>
</dbReference>
<gene>
    <name evidence="2" type="ORF">HMPREF9488_00464</name>
</gene>
<evidence type="ECO:0000313" key="2">
    <source>
        <dbReference type="EMBL" id="EFW06232.1"/>
    </source>
</evidence>
<reference evidence="2 3" key="1">
    <citation type="submission" date="2010-12" db="EMBL/GenBank/DDBJ databases">
        <title>The Genome Sequence of Coprobacillus sp. strain 29_1.</title>
        <authorList>
            <consortium name="The Broad Institute Genome Sequencing Platform"/>
            <person name="Earl A."/>
            <person name="Ward D."/>
            <person name="Feldgarden M."/>
            <person name="Gevers D."/>
            <person name="Daigneault M."/>
            <person name="Sibley C.D."/>
            <person name="White A."/>
            <person name="Strauss J."/>
            <person name="Allen-Vercoe E."/>
            <person name="Young S.K."/>
            <person name="Zeng Q."/>
            <person name="Gargeya S."/>
            <person name="Fitzgerald M."/>
            <person name="Haas B."/>
            <person name="Abouelleil A."/>
            <person name="Alvarado L."/>
            <person name="Arachchi H.M."/>
            <person name="Berlin A."/>
            <person name="Brown A."/>
            <person name="Chapman S.B."/>
            <person name="Chen Z."/>
            <person name="Dunbar C."/>
            <person name="Freedman E."/>
            <person name="Gearin G."/>
            <person name="Gellesch M."/>
            <person name="Goldberg J."/>
            <person name="Griggs A."/>
            <person name="Gujja S."/>
            <person name="Heilman E."/>
            <person name="Heiman D."/>
            <person name="Howarth C."/>
            <person name="Larson L."/>
            <person name="Lui A."/>
            <person name="MacDonald P.J.P."/>
            <person name="Mehta T."/>
            <person name="Montmayeur A."/>
            <person name="Murphy C."/>
            <person name="Neiman D."/>
            <person name="Pearson M."/>
            <person name="Priest M."/>
            <person name="Roberts A."/>
            <person name="Saif S."/>
            <person name="Shea T."/>
            <person name="Shenoy N."/>
            <person name="Sisk P."/>
            <person name="Stolte C."/>
            <person name="Sykes S."/>
            <person name="White J."/>
            <person name="Yandava C."/>
            <person name="Nusbaum C."/>
            <person name="Birren B."/>
        </authorList>
    </citation>
    <scope>NUCLEOTIDE SEQUENCE [LARGE SCALE GENOMIC DNA]</scope>
    <source>
        <strain evidence="2 3">29_1</strain>
    </source>
</reference>
<comment type="caution">
    <text evidence="2">The sequence shown here is derived from an EMBL/GenBank/DDBJ whole genome shotgun (WGS) entry which is preliminary data.</text>
</comment>
<protein>
    <recommendedName>
        <fullName evidence="1">Transposase DDE domain-containing protein</fullName>
    </recommendedName>
</protein>
<sequence>MQNKIDENLSTPQGKEMKRQRSIQLEGVFGLLKQDIEYTQIRRRGIQNVKKRYI</sequence>